<dbReference type="SUPFAM" id="SSF53756">
    <property type="entry name" value="UDP-Glycosyltransferase/glycogen phosphorylase"/>
    <property type="match status" value="1"/>
</dbReference>
<evidence type="ECO:0000256" key="8">
    <source>
        <dbReference type="PIRSR" id="PIRSR639901-1"/>
    </source>
</evidence>
<evidence type="ECO:0000256" key="7">
    <source>
        <dbReference type="ARBA" id="ARBA00049183"/>
    </source>
</evidence>
<dbReference type="Gene3D" id="3.40.50.2000">
    <property type="entry name" value="Glycogen Phosphorylase B"/>
    <property type="match status" value="1"/>
</dbReference>
<name>A0A6C1KF91_XANAU</name>
<comment type="similarity">
    <text evidence="10">Belongs to the glycosyltransferase group 1 family.</text>
</comment>
<sequence>MKGRALPLTLRLYRGASAAASLLAPAWLSYRVRKGKEDPSRLAERRGHPSAERPDGPLVWVHGASVGEVISVLPLIERLDARGFKVLLTSGTLTSSRVAATRAPPGVIHQFVPLDARGFIARFLDHWAPDLVLLAESELWPNLIAELGRRGTPVVLVNGRLSERSSKRWARLPKSARALLSRIDLCLAQSAEDAARFRALGTPRVEICGNLKFDVPPPGVDAAELKRFGLAVGKRPVLLAASTHEGEEGAIIEAHRIITSRIPDLLTIIAPRHPERGTEVAELAEAAGLAPRQRTFDEWPDADTGIYVADTIGELGLFYRLAQVAFMGGSLVEHGGQNPIEPAKLGTVVLHGPHVWNFAAVYEALDTNEGAAEVADAMGIARAAYALMQDSQIQGHMADAAFATVTALGGALDRTLSAIEPYLIQIRLEAR</sequence>
<evidence type="ECO:0000256" key="6">
    <source>
        <dbReference type="ARBA" id="ARBA00031445"/>
    </source>
</evidence>
<evidence type="ECO:0000256" key="2">
    <source>
        <dbReference type="ARBA" id="ARBA00004713"/>
    </source>
</evidence>
<dbReference type="OrthoDB" id="9789797at2"/>
<dbReference type="Gene3D" id="3.40.50.11720">
    <property type="entry name" value="3-Deoxy-D-manno-octulosonic-acid transferase, N-terminal domain"/>
    <property type="match status" value="1"/>
</dbReference>
<dbReference type="Pfam" id="PF04413">
    <property type="entry name" value="Glycos_transf_N"/>
    <property type="match status" value="1"/>
</dbReference>
<dbReference type="AlphaFoldDB" id="A0A6C1KF91"/>
<keyword evidence="10" id="KW-0472">Membrane</keyword>
<dbReference type="EC" id="2.4.99.12" evidence="3 10"/>
<dbReference type="EMBL" id="VAUP01000022">
    <property type="protein sequence ID" value="TLX42895.1"/>
    <property type="molecule type" value="Genomic_DNA"/>
</dbReference>
<dbReference type="UniPathway" id="UPA00958"/>
<dbReference type="GO" id="GO:0009245">
    <property type="term" value="P:lipid A biosynthetic process"/>
    <property type="evidence" value="ECO:0007669"/>
    <property type="project" value="TreeGrafter"/>
</dbReference>
<evidence type="ECO:0000256" key="5">
    <source>
        <dbReference type="ARBA" id="ARBA00022679"/>
    </source>
</evidence>
<comment type="function">
    <text evidence="1 10">Involved in lipopolysaccharide (LPS) biosynthesis. Catalyzes the transfer of 3-deoxy-D-manno-octulosonate (Kdo) residue(s) from CMP-Kdo to lipid IV(A), the tetraacyldisaccharide-1,4'-bisphosphate precursor of lipid A.</text>
</comment>
<evidence type="ECO:0000313" key="13">
    <source>
        <dbReference type="Proteomes" id="UP000305131"/>
    </source>
</evidence>
<comment type="caution">
    <text evidence="12">The sequence shown here is derived from an EMBL/GenBank/DDBJ whole genome shotgun (WGS) entry which is preliminary data.</text>
</comment>
<dbReference type="GO" id="GO:0005886">
    <property type="term" value="C:plasma membrane"/>
    <property type="evidence" value="ECO:0007669"/>
    <property type="project" value="UniProtKB-SubCell"/>
</dbReference>
<feature type="site" description="Transition state stabilizer" evidence="9">
    <location>
        <position position="212"/>
    </location>
</feature>
<dbReference type="InterPro" id="IPR038107">
    <property type="entry name" value="Glycos_transf_N_sf"/>
</dbReference>
<proteinExistence type="inferred from homology"/>
<reference evidence="12 13" key="1">
    <citation type="submission" date="2019-05" db="EMBL/GenBank/DDBJ databases">
        <authorList>
            <person name="Zhou X."/>
        </authorList>
    </citation>
    <scope>NUCLEOTIDE SEQUENCE [LARGE SCALE GENOMIC DNA]</scope>
    <source>
        <strain evidence="12 13">DSM 432</strain>
    </source>
</reference>
<dbReference type="RefSeq" id="WP_138399255.1">
    <property type="nucleotide sequence ID" value="NZ_JBAFVI010000002.1"/>
</dbReference>
<dbReference type="GeneID" id="95773691"/>
<dbReference type="Proteomes" id="UP000305131">
    <property type="component" value="Unassembled WGS sequence"/>
</dbReference>
<dbReference type="PANTHER" id="PTHR42755:SF1">
    <property type="entry name" value="3-DEOXY-D-MANNO-OCTULOSONIC ACID TRANSFERASE, MITOCHONDRIAL-RELATED"/>
    <property type="match status" value="1"/>
</dbReference>
<feature type="site" description="Transition state stabilizer" evidence="9">
    <location>
        <position position="136"/>
    </location>
</feature>
<accession>A0A6C1KF91</accession>
<evidence type="ECO:0000256" key="4">
    <source>
        <dbReference type="ARBA" id="ARBA00019077"/>
    </source>
</evidence>
<comment type="catalytic activity">
    <reaction evidence="7 10">
        <text>lipid IVA (E. coli) + CMP-3-deoxy-beta-D-manno-octulosonate = alpha-Kdo-(2-&gt;6)-lipid IVA (E. coli) + CMP + H(+)</text>
        <dbReference type="Rhea" id="RHEA:28066"/>
        <dbReference type="ChEBI" id="CHEBI:15378"/>
        <dbReference type="ChEBI" id="CHEBI:58603"/>
        <dbReference type="ChEBI" id="CHEBI:60364"/>
        <dbReference type="ChEBI" id="CHEBI:60377"/>
        <dbReference type="ChEBI" id="CHEBI:85987"/>
        <dbReference type="EC" id="2.4.99.12"/>
    </reaction>
</comment>
<evidence type="ECO:0000259" key="11">
    <source>
        <dbReference type="Pfam" id="PF04413"/>
    </source>
</evidence>
<evidence type="ECO:0000256" key="1">
    <source>
        <dbReference type="ARBA" id="ARBA00003394"/>
    </source>
</evidence>
<feature type="active site" description="Proton acceptor" evidence="8">
    <location>
        <position position="68"/>
    </location>
</feature>
<keyword evidence="10" id="KW-0448">Lipopolysaccharide biosynthesis</keyword>
<dbReference type="PANTHER" id="PTHR42755">
    <property type="entry name" value="3-DEOXY-MANNO-OCTULOSONATE CYTIDYLYLTRANSFERASE"/>
    <property type="match status" value="1"/>
</dbReference>
<evidence type="ECO:0000256" key="10">
    <source>
        <dbReference type="RuleBase" id="RU365103"/>
    </source>
</evidence>
<feature type="domain" description="3-deoxy-D-manno-octulosonic-acid transferase N-terminal" evidence="11">
    <location>
        <begin position="41"/>
        <end position="215"/>
    </location>
</feature>
<dbReference type="GO" id="GO:0009244">
    <property type="term" value="P:lipopolysaccharide core region biosynthetic process"/>
    <property type="evidence" value="ECO:0007669"/>
    <property type="project" value="UniProtKB-UniRule"/>
</dbReference>
<keyword evidence="10" id="KW-1003">Cell membrane</keyword>
<gene>
    <name evidence="12" type="ORF">FBQ73_09530</name>
</gene>
<dbReference type="InterPro" id="IPR039901">
    <property type="entry name" value="Kdotransferase"/>
</dbReference>
<comment type="subcellular location">
    <subcellularLocation>
        <location evidence="10">Cell membrane</location>
    </subcellularLocation>
</comment>
<keyword evidence="5 10" id="KW-0808">Transferase</keyword>
<protein>
    <recommendedName>
        <fullName evidence="4 10">3-deoxy-D-manno-octulosonic acid transferase</fullName>
        <shortName evidence="10">Kdo transferase</shortName>
        <ecNumber evidence="3 10">2.4.99.12</ecNumber>
    </recommendedName>
    <alternativeName>
        <fullName evidence="6 10">Lipid IV(A) 3-deoxy-D-manno-octulosonic acid transferase</fullName>
    </alternativeName>
</protein>
<evidence type="ECO:0000313" key="12">
    <source>
        <dbReference type="EMBL" id="TLX42895.1"/>
    </source>
</evidence>
<dbReference type="FunFam" id="3.40.50.11720:FF:000001">
    <property type="entry name" value="3-deoxy-D-manno-octulosonic acid transferase"/>
    <property type="match status" value="1"/>
</dbReference>
<evidence type="ECO:0000256" key="9">
    <source>
        <dbReference type="PIRSR" id="PIRSR639901-2"/>
    </source>
</evidence>
<dbReference type="GO" id="GO:0043842">
    <property type="term" value="F:Kdo transferase activity"/>
    <property type="evidence" value="ECO:0007669"/>
    <property type="project" value="UniProtKB-EC"/>
</dbReference>
<evidence type="ECO:0000256" key="3">
    <source>
        <dbReference type="ARBA" id="ARBA00012621"/>
    </source>
</evidence>
<organism evidence="12 13">
    <name type="scientific">Xanthobacter autotrophicus</name>
    <dbReference type="NCBI Taxonomy" id="280"/>
    <lineage>
        <taxon>Bacteria</taxon>
        <taxon>Pseudomonadati</taxon>
        <taxon>Pseudomonadota</taxon>
        <taxon>Alphaproteobacteria</taxon>
        <taxon>Hyphomicrobiales</taxon>
        <taxon>Xanthobacteraceae</taxon>
        <taxon>Xanthobacter</taxon>
    </lineage>
</organism>
<comment type="pathway">
    <text evidence="2 10">Bacterial outer membrane biogenesis; LPS core biosynthesis.</text>
</comment>
<dbReference type="InterPro" id="IPR007507">
    <property type="entry name" value="Glycos_transf_N"/>
</dbReference>